<dbReference type="RefSeq" id="WP_379288062.1">
    <property type="nucleotide sequence ID" value="NZ_JBHTIU010000033.1"/>
</dbReference>
<feature type="transmembrane region" description="Helical" evidence="6">
    <location>
        <begin position="168"/>
        <end position="185"/>
    </location>
</feature>
<sequence>MDDSRKPSSSGHSLLKGAAVLGIAAVISKLLGTLQKIPLQNMAGDGVFGIYNAVYPLYILILTIATAGIPIAVSKFVSEQTVMGRPAEARRILKLASGVLTLTGLLCFIALYAGAGVIAGWMGVGQTEKAIRSVSFALLLVPVMAALRGYFQGIQNMIPTAVSQVVEQLVRVATMIGLLLYFIALGMSEEWIAAGATFGSVAGAGAGLVVMLLYWWKRKEPALPAAGSGNPSSPEPAAAGDTVRSAVAGRMDDVGGQAARAREMPPEPALSLIRRFLRYALPICLGSLVVPLLTLVDTFTMPRLLIYGGLDEAGSMYAFGLYNHGLPLVQLVSMIATSMSTALIPAIAAAKIRNEPEIIRVRSELAIRFTWLVGLAASFGLAVTAVPLNIMFFKSAEGWEAMSLLAFTAAFSTVNIVTSSILQGLGAVKVPVIHLLIGVVLKIGFNLLLMPLWGIQGAAVAAVIAYGTASGLNYRYLRKNIGVRITFRSGLFKPLLAVVCMCAGILVLYLGLELALDYLAPGLSSRIRYSIIGLATVAVGGLIYPLALLRTGAVSRSELAAVPSFGKKIEPWLVRIGLWK</sequence>
<dbReference type="InterPro" id="IPR024923">
    <property type="entry name" value="PG_synth_SpoVB"/>
</dbReference>
<keyword evidence="8" id="KW-1185">Reference proteome</keyword>
<dbReference type="PANTHER" id="PTHR30250">
    <property type="entry name" value="PST FAMILY PREDICTED COLANIC ACID TRANSPORTER"/>
    <property type="match status" value="1"/>
</dbReference>
<feature type="transmembrane region" description="Helical" evidence="6">
    <location>
        <begin position="55"/>
        <end position="77"/>
    </location>
</feature>
<feature type="transmembrane region" description="Helical" evidence="6">
    <location>
        <begin position="191"/>
        <end position="216"/>
    </location>
</feature>
<feature type="transmembrane region" description="Helical" evidence="6">
    <location>
        <begin position="495"/>
        <end position="515"/>
    </location>
</feature>
<feature type="transmembrane region" description="Helical" evidence="6">
    <location>
        <begin position="369"/>
        <end position="392"/>
    </location>
</feature>
<dbReference type="InterPro" id="IPR002797">
    <property type="entry name" value="Polysacc_synth"/>
</dbReference>
<feature type="transmembrane region" description="Helical" evidence="6">
    <location>
        <begin position="98"/>
        <end position="124"/>
    </location>
</feature>
<feature type="transmembrane region" description="Helical" evidence="6">
    <location>
        <begin position="404"/>
        <end position="425"/>
    </location>
</feature>
<evidence type="ECO:0000256" key="6">
    <source>
        <dbReference type="SAM" id="Phobius"/>
    </source>
</evidence>
<feature type="transmembrane region" description="Helical" evidence="6">
    <location>
        <begin position="130"/>
        <end position="147"/>
    </location>
</feature>
<feature type="transmembrane region" description="Helical" evidence="6">
    <location>
        <begin position="14"/>
        <end position="35"/>
    </location>
</feature>
<evidence type="ECO:0000256" key="3">
    <source>
        <dbReference type="ARBA" id="ARBA00022692"/>
    </source>
</evidence>
<reference evidence="8" key="1">
    <citation type="journal article" date="2019" name="Int. J. Syst. Evol. Microbiol.">
        <title>The Global Catalogue of Microorganisms (GCM) 10K type strain sequencing project: providing services to taxonomists for standard genome sequencing and annotation.</title>
        <authorList>
            <consortium name="The Broad Institute Genomics Platform"/>
            <consortium name="The Broad Institute Genome Sequencing Center for Infectious Disease"/>
            <person name="Wu L."/>
            <person name="Ma J."/>
        </authorList>
    </citation>
    <scope>NUCLEOTIDE SEQUENCE [LARGE SCALE GENOMIC DNA]</scope>
    <source>
        <strain evidence="8">CCUG 57263</strain>
    </source>
</reference>
<feature type="transmembrane region" description="Helical" evidence="6">
    <location>
        <begin position="432"/>
        <end position="449"/>
    </location>
</feature>
<accession>A0ABW3D845</accession>
<feature type="transmembrane region" description="Helical" evidence="6">
    <location>
        <begin position="276"/>
        <end position="296"/>
    </location>
</feature>
<dbReference type="PANTHER" id="PTHR30250:SF29">
    <property type="entry name" value="POLYSACCHARIDE BIOSYNTHESIS PROTEIN C-TERMINAL DOMAIN-CONTAINING PROTEIN"/>
    <property type="match status" value="1"/>
</dbReference>
<feature type="transmembrane region" description="Helical" evidence="6">
    <location>
        <begin position="455"/>
        <end position="474"/>
    </location>
</feature>
<proteinExistence type="predicted"/>
<feature type="transmembrane region" description="Helical" evidence="6">
    <location>
        <begin position="527"/>
        <end position="549"/>
    </location>
</feature>
<keyword evidence="3 6" id="KW-0812">Transmembrane</keyword>
<dbReference type="Pfam" id="PF01943">
    <property type="entry name" value="Polysacc_synt"/>
    <property type="match status" value="2"/>
</dbReference>
<dbReference type="Proteomes" id="UP001597120">
    <property type="component" value="Unassembled WGS sequence"/>
</dbReference>
<keyword evidence="2" id="KW-1003">Cell membrane</keyword>
<dbReference type="CDD" id="cd13124">
    <property type="entry name" value="MATE_SpoVB_like"/>
    <property type="match status" value="1"/>
</dbReference>
<evidence type="ECO:0000256" key="1">
    <source>
        <dbReference type="ARBA" id="ARBA00004651"/>
    </source>
</evidence>
<evidence type="ECO:0000256" key="5">
    <source>
        <dbReference type="ARBA" id="ARBA00023136"/>
    </source>
</evidence>
<dbReference type="PIRSF" id="PIRSF038958">
    <property type="entry name" value="PG_synth_SpoVB"/>
    <property type="match status" value="1"/>
</dbReference>
<dbReference type="EMBL" id="JBHTIU010000033">
    <property type="protein sequence ID" value="MFD0869625.1"/>
    <property type="molecule type" value="Genomic_DNA"/>
</dbReference>
<evidence type="ECO:0000256" key="2">
    <source>
        <dbReference type="ARBA" id="ARBA00022475"/>
    </source>
</evidence>
<gene>
    <name evidence="7" type="ORF">ACFQ03_10720</name>
</gene>
<feature type="transmembrane region" description="Helical" evidence="6">
    <location>
        <begin position="328"/>
        <end position="348"/>
    </location>
</feature>
<name>A0ABW3D845_9BACL</name>
<evidence type="ECO:0000256" key="4">
    <source>
        <dbReference type="ARBA" id="ARBA00022989"/>
    </source>
</evidence>
<keyword evidence="5 6" id="KW-0472">Membrane</keyword>
<dbReference type="InterPro" id="IPR050833">
    <property type="entry name" value="Poly_Biosynth_Transport"/>
</dbReference>
<evidence type="ECO:0000313" key="7">
    <source>
        <dbReference type="EMBL" id="MFD0869625.1"/>
    </source>
</evidence>
<keyword evidence="4 6" id="KW-1133">Transmembrane helix</keyword>
<comment type="subcellular location">
    <subcellularLocation>
        <location evidence="1">Cell membrane</location>
        <topology evidence="1">Multi-pass membrane protein</topology>
    </subcellularLocation>
</comment>
<organism evidence="7 8">
    <name type="scientific">Paenibacillus residui</name>
    <dbReference type="NCBI Taxonomy" id="629724"/>
    <lineage>
        <taxon>Bacteria</taxon>
        <taxon>Bacillati</taxon>
        <taxon>Bacillota</taxon>
        <taxon>Bacilli</taxon>
        <taxon>Bacillales</taxon>
        <taxon>Paenibacillaceae</taxon>
        <taxon>Paenibacillus</taxon>
    </lineage>
</organism>
<evidence type="ECO:0000313" key="8">
    <source>
        <dbReference type="Proteomes" id="UP001597120"/>
    </source>
</evidence>
<protein>
    <submittedName>
        <fullName evidence="7">Oligosaccharide flippase family protein</fullName>
    </submittedName>
</protein>
<comment type="caution">
    <text evidence="7">The sequence shown here is derived from an EMBL/GenBank/DDBJ whole genome shotgun (WGS) entry which is preliminary data.</text>
</comment>